<keyword evidence="3" id="KW-1185">Reference proteome</keyword>
<dbReference type="AlphaFoldDB" id="A0A2P6TDN8"/>
<comment type="caution">
    <text evidence="2">The sequence shown here is derived from an EMBL/GenBank/DDBJ whole genome shotgun (WGS) entry which is preliminary data.</text>
</comment>
<reference evidence="2 3" key="1">
    <citation type="journal article" date="2018" name="Plant J.">
        <title>Genome sequences of Chlorella sorokiniana UTEX 1602 and Micractinium conductrix SAG 241.80: implications to maltose excretion by a green alga.</title>
        <authorList>
            <person name="Arriola M.B."/>
            <person name="Velmurugan N."/>
            <person name="Zhang Y."/>
            <person name="Plunkett M.H."/>
            <person name="Hondzo H."/>
            <person name="Barney B.M."/>
        </authorList>
    </citation>
    <scope>NUCLEOTIDE SEQUENCE [LARGE SCALE GENOMIC DNA]</scope>
    <source>
        <strain evidence="3">UTEX 1602</strain>
    </source>
</reference>
<dbReference type="Proteomes" id="UP000239899">
    <property type="component" value="Unassembled WGS sequence"/>
</dbReference>
<feature type="region of interest" description="Disordered" evidence="1">
    <location>
        <begin position="16"/>
        <end position="39"/>
    </location>
</feature>
<organism evidence="2 3">
    <name type="scientific">Chlorella sorokiniana</name>
    <name type="common">Freshwater green alga</name>
    <dbReference type="NCBI Taxonomy" id="3076"/>
    <lineage>
        <taxon>Eukaryota</taxon>
        <taxon>Viridiplantae</taxon>
        <taxon>Chlorophyta</taxon>
        <taxon>core chlorophytes</taxon>
        <taxon>Trebouxiophyceae</taxon>
        <taxon>Chlorellales</taxon>
        <taxon>Chlorellaceae</taxon>
        <taxon>Chlorella clade</taxon>
        <taxon>Chlorella</taxon>
    </lineage>
</organism>
<protein>
    <submittedName>
        <fullName evidence="2">Transcriptional regulator</fullName>
    </submittedName>
</protein>
<proteinExistence type="predicted"/>
<evidence type="ECO:0000313" key="2">
    <source>
        <dbReference type="EMBL" id="PRW20760.1"/>
    </source>
</evidence>
<evidence type="ECO:0000256" key="1">
    <source>
        <dbReference type="SAM" id="MobiDB-lite"/>
    </source>
</evidence>
<dbReference type="EMBL" id="LHPG02000022">
    <property type="protein sequence ID" value="PRW20760.1"/>
    <property type="molecule type" value="Genomic_DNA"/>
</dbReference>
<name>A0A2P6TDN8_CHLSO</name>
<evidence type="ECO:0000313" key="3">
    <source>
        <dbReference type="Proteomes" id="UP000239899"/>
    </source>
</evidence>
<accession>A0A2P6TDN8</accession>
<sequence length="92" mass="9616">MLRSIQGMRMALKRLEQQKAAAGASVPAPPTGAAHAAPDSTVLGKHAALQAQMELLRHAIEQKNLELQRMPKLGAAPPSAGAGVELESIQVC</sequence>
<gene>
    <name evidence="2" type="ORF">C2E21_8843</name>
</gene>